<proteinExistence type="predicted"/>
<feature type="transmembrane region" description="Helical" evidence="1">
    <location>
        <begin position="6"/>
        <end position="31"/>
    </location>
</feature>
<dbReference type="Gene3D" id="3.30.40.10">
    <property type="entry name" value="Zinc/RING finger domain, C3HC4 (zinc finger)"/>
    <property type="match status" value="1"/>
</dbReference>
<evidence type="ECO:0000313" key="2">
    <source>
        <dbReference type="EMBL" id="KAL3736026.1"/>
    </source>
</evidence>
<evidence type="ECO:0000256" key="1">
    <source>
        <dbReference type="SAM" id="Phobius"/>
    </source>
</evidence>
<keyword evidence="3" id="KW-1185">Reference proteome</keyword>
<dbReference type="AlphaFoldDB" id="A0ABD3KDK5"/>
<comment type="caution">
    <text evidence="2">The sequence shown here is derived from an EMBL/GenBank/DDBJ whole genome shotgun (WGS) entry which is preliminary data.</text>
</comment>
<accession>A0ABD3KDK5</accession>
<dbReference type="Proteomes" id="UP001634007">
    <property type="component" value="Unassembled WGS sequence"/>
</dbReference>
<name>A0ABD3KDK5_EUCGL</name>
<keyword evidence="1" id="KW-0472">Membrane</keyword>
<dbReference type="EMBL" id="JBJKBG010000006">
    <property type="protein sequence ID" value="KAL3736026.1"/>
    <property type="molecule type" value="Genomic_DNA"/>
</dbReference>
<sequence length="93" mass="10403">MSMYYFGIALFITIVIAMASYIATVIGLLAYRFCFCRTQKSVSHSVSTVKYESEADGRAECSIKQLQQCKHFFHSSCIDMCLLALGKSVPKKS</sequence>
<protein>
    <submittedName>
        <fullName evidence="2">Uncharacterized protein</fullName>
    </submittedName>
</protein>
<keyword evidence="1" id="KW-0812">Transmembrane</keyword>
<reference evidence="2 3" key="1">
    <citation type="submission" date="2024-11" db="EMBL/GenBank/DDBJ databases">
        <title>Chromosome-level genome assembly of Eucalyptus globulus Labill. provides insights into its genome evolution.</title>
        <authorList>
            <person name="Li X."/>
        </authorList>
    </citation>
    <scope>NUCLEOTIDE SEQUENCE [LARGE SCALE GENOMIC DNA]</scope>
    <source>
        <strain evidence="2">CL2024</strain>
        <tissue evidence="2">Fresh tender leaves</tissue>
    </source>
</reference>
<keyword evidence="1" id="KW-1133">Transmembrane helix</keyword>
<dbReference type="InterPro" id="IPR013083">
    <property type="entry name" value="Znf_RING/FYVE/PHD"/>
</dbReference>
<organism evidence="2 3">
    <name type="scientific">Eucalyptus globulus</name>
    <name type="common">Tasmanian blue gum</name>
    <dbReference type="NCBI Taxonomy" id="34317"/>
    <lineage>
        <taxon>Eukaryota</taxon>
        <taxon>Viridiplantae</taxon>
        <taxon>Streptophyta</taxon>
        <taxon>Embryophyta</taxon>
        <taxon>Tracheophyta</taxon>
        <taxon>Spermatophyta</taxon>
        <taxon>Magnoliopsida</taxon>
        <taxon>eudicotyledons</taxon>
        <taxon>Gunneridae</taxon>
        <taxon>Pentapetalae</taxon>
        <taxon>rosids</taxon>
        <taxon>malvids</taxon>
        <taxon>Myrtales</taxon>
        <taxon>Myrtaceae</taxon>
        <taxon>Myrtoideae</taxon>
        <taxon>Eucalypteae</taxon>
        <taxon>Eucalyptus</taxon>
    </lineage>
</organism>
<gene>
    <name evidence="2" type="ORF">ACJRO7_025042</name>
</gene>
<evidence type="ECO:0000313" key="3">
    <source>
        <dbReference type="Proteomes" id="UP001634007"/>
    </source>
</evidence>